<organism evidence="1 2">
    <name type="scientific">Wuchereria bancrofti</name>
    <dbReference type="NCBI Taxonomy" id="6293"/>
    <lineage>
        <taxon>Eukaryota</taxon>
        <taxon>Metazoa</taxon>
        <taxon>Ecdysozoa</taxon>
        <taxon>Nematoda</taxon>
        <taxon>Chromadorea</taxon>
        <taxon>Rhabditida</taxon>
        <taxon>Spirurina</taxon>
        <taxon>Spiruromorpha</taxon>
        <taxon>Filarioidea</taxon>
        <taxon>Onchocercidae</taxon>
        <taxon>Wuchereria</taxon>
    </lineage>
</organism>
<reference evidence="2" key="1">
    <citation type="submission" date="2012-08" db="EMBL/GenBank/DDBJ databases">
        <title>The Genome Sequence of Wuchereria bancrofti.</title>
        <authorList>
            <person name="Nutman T.B."/>
            <person name="Fink D.L."/>
            <person name="Russ C."/>
            <person name="Young S."/>
            <person name="Zeng Q."/>
            <person name="Koehrsen M."/>
            <person name="Alvarado L."/>
            <person name="Berlin A."/>
            <person name="Chapman S.B."/>
            <person name="Chen Z."/>
            <person name="Freedman E."/>
            <person name="Gellesch M."/>
            <person name="Goldberg J."/>
            <person name="Griggs A."/>
            <person name="Gujja S."/>
            <person name="Heilman E.R."/>
            <person name="Heiman D."/>
            <person name="Hepburn T."/>
            <person name="Howarth C."/>
            <person name="Jen D."/>
            <person name="Larson L."/>
            <person name="Lewis B."/>
            <person name="Mehta T."/>
            <person name="Park D."/>
            <person name="Pearson M."/>
            <person name="Roberts A."/>
            <person name="Saif S."/>
            <person name="Shea T."/>
            <person name="Shenoy N."/>
            <person name="Sisk P."/>
            <person name="Stolte C."/>
            <person name="Sykes S."/>
            <person name="Walk T."/>
            <person name="White J."/>
            <person name="Yandava C."/>
            <person name="Haas B."/>
            <person name="Henn M.R."/>
            <person name="Nusbaum C."/>
            <person name="Birren B."/>
        </authorList>
    </citation>
    <scope>NUCLEOTIDE SEQUENCE [LARGE SCALE GENOMIC DNA]</scope>
    <source>
        <strain evidence="2">NA</strain>
    </source>
</reference>
<dbReference type="AlphaFoldDB" id="J9E3M5"/>
<proteinExistence type="predicted"/>
<evidence type="ECO:0000313" key="1">
    <source>
        <dbReference type="EMBL" id="EJW69994.1"/>
    </source>
</evidence>
<dbReference type="Gene3D" id="6.10.140.2220">
    <property type="match status" value="1"/>
</dbReference>
<dbReference type="SUPFAM" id="SSF144232">
    <property type="entry name" value="HIT/MYND zinc finger-like"/>
    <property type="match status" value="1"/>
</dbReference>
<comment type="caution">
    <text evidence="1">The sequence shown here is derived from an EMBL/GenBank/DDBJ whole genome shotgun (WGS) entry which is preliminary data.</text>
</comment>
<sequence>MFCNKKCQVLGWKDHRSECKAFKSHDAIANIEVRLLGRIVTRYKAIKLGKDKEDNNFYKDRTSKRSIMDIWSHTDLIKQDPTAMTKFNGENFLVQ</sequence>
<name>J9E3M5_WUCBA</name>
<dbReference type="Proteomes" id="UP000004810">
    <property type="component" value="Unassembled WGS sequence"/>
</dbReference>
<evidence type="ECO:0000313" key="2">
    <source>
        <dbReference type="Proteomes" id="UP000004810"/>
    </source>
</evidence>
<gene>
    <name evidence="1" type="ORF">WUBG_19099</name>
</gene>
<protein>
    <recommendedName>
        <fullName evidence="3">MYND-type domain-containing protein</fullName>
    </recommendedName>
</protein>
<dbReference type="EMBL" id="ADBV01024193">
    <property type="protein sequence ID" value="EJW69994.1"/>
    <property type="molecule type" value="Genomic_DNA"/>
</dbReference>
<evidence type="ECO:0008006" key="3">
    <source>
        <dbReference type="Google" id="ProtNLM"/>
    </source>
</evidence>
<accession>J9E3M5</accession>